<name>A0A0A2MHC0_9FLAO</name>
<gene>
    <name evidence="1" type="ORF">Q764_12410</name>
</gene>
<dbReference type="RefSeq" id="WP_026980876.1">
    <property type="nucleotide sequence ID" value="NZ_AUCZ01000015.1"/>
</dbReference>
<proteinExistence type="predicted"/>
<protein>
    <submittedName>
        <fullName evidence="1">Uncharacterized protein</fullName>
    </submittedName>
</protein>
<sequence length="78" mass="8717">MKTILIAFQSDTAFLLAQNKQAKIVVNKDVCIYWQFQSLTQDGTIKAIHYSNALAAASNKKNTTAILDAYGRTFFNNN</sequence>
<dbReference type="Proteomes" id="UP000030121">
    <property type="component" value="Unassembled WGS sequence"/>
</dbReference>
<dbReference type="AlphaFoldDB" id="A0A0A2MHC0"/>
<accession>A0A0A2MHC0</accession>
<organism evidence="1 2">
    <name type="scientific">Flavobacterium suncheonense GH29-5 = DSM 17707</name>
    <dbReference type="NCBI Taxonomy" id="1121899"/>
    <lineage>
        <taxon>Bacteria</taxon>
        <taxon>Pseudomonadati</taxon>
        <taxon>Bacteroidota</taxon>
        <taxon>Flavobacteriia</taxon>
        <taxon>Flavobacteriales</taxon>
        <taxon>Flavobacteriaceae</taxon>
        <taxon>Flavobacterium</taxon>
    </lineage>
</organism>
<evidence type="ECO:0000313" key="1">
    <source>
        <dbReference type="EMBL" id="KGO87665.1"/>
    </source>
</evidence>
<reference evidence="1 2" key="1">
    <citation type="submission" date="2013-09" db="EMBL/GenBank/DDBJ databases">
        <authorList>
            <person name="Zeng Z."/>
            <person name="Chen C."/>
        </authorList>
    </citation>
    <scope>NUCLEOTIDE SEQUENCE [LARGE SCALE GENOMIC DNA]</scope>
    <source>
        <strain evidence="1 2">GH29-5</strain>
    </source>
</reference>
<evidence type="ECO:0000313" key="2">
    <source>
        <dbReference type="Proteomes" id="UP000030121"/>
    </source>
</evidence>
<comment type="caution">
    <text evidence="1">The sequence shown here is derived from an EMBL/GenBank/DDBJ whole genome shotgun (WGS) entry which is preliminary data.</text>
</comment>
<keyword evidence="2" id="KW-1185">Reference proteome</keyword>
<dbReference type="EMBL" id="JRLW01000018">
    <property type="protein sequence ID" value="KGO87665.1"/>
    <property type="molecule type" value="Genomic_DNA"/>
</dbReference>